<dbReference type="Proteomes" id="UP001057402">
    <property type="component" value="Chromosome 7"/>
</dbReference>
<evidence type="ECO:0000313" key="1">
    <source>
        <dbReference type="EMBL" id="KAI4339353.1"/>
    </source>
</evidence>
<protein>
    <submittedName>
        <fullName evidence="1">Uncharacterized protein</fullName>
    </submittedName>
</protein>
<evidence type="ECO:0000313" key="2">
    <source>
        <dbReference type="Proteomes" id="UP001057402"/>
    </source>
</evidence>
<sequence>MTNSTNSKGLPSQDTHRNISLSGSSSHDKRLRLFGFELIKPSSNNNGEVEKGESINSSSTPASFLTLREQVKVQPGDLSRRLSEENKKKLKCQFCFKEFSNSQALGGHQNAHKKERLKKKRLQILARKACLHQYFQPLRNGPNFSFNFRNAPATPGWYFSPSHDNCGKDQFVLYDEQQISFLPSDHDRGAEGSYVGHIGCGSTASNTISFHHDSISDRDHVNGERSPVAVVIKPVAFPASKSSCKSLDLRLGLSLKSNIRS</sequence>
<comment type="caution">
    <text evidence="1">The sequence shown here is derived from an EMBL/GenBank/DDBJ whole genome shotgun (WGS) entry which is preliminary data.</text>
</comment>
<dbReference type="EMBL" id="CM042886">
    <property type="protein sequence ID" value="KAI4339353.1"/>
    <property type="molecule type" value="Genomic_DNA"/>
</dbReference>
<proteinExistence type="predicted"/>
<keyword evidence="2" id="KW-1185">Reference proteome</keyword>
<reference evidence="2" key="1">
    <citation type="journal article" date="2023" name="Front. Plant Sci.">
        <title>Chromosomal-level genome assembly of Melastoma candidum provides insights into trichome evolution.</title>
        <authorList>
            <person name="Zhong Y."/>
            <person name="Wu W."/>
            <person name="Sun C."/>
            <person name="Zou P."/>
            <person name="Liu Y."/>
            <person name="Dai S."/>
            <person name="Zhou R."/>
        </authorList>
    </citation>
    <scope>NUCLEOTIDE SEQUENCE [LARGE SCALE GENOMIC DNA]</scope>
</reference>
<gene>
    <name evidence="1" type="ORF">MLD38_024306</name>
</gene>
<accession>A0ACB9NS90</accession>
<organism evidence="1 2">
    <name type="scientific">Melastoma candidum</name>
    <dbReference type="NCBI Taxonomy" id="119954"/>
    <lineage>
        <taxon>Eukaryota</taxon>
        <taxon>Viridiplantae</taxon>
        <taxon>Streptophyta</taxon>
        <taxon>Embryophyta</taxon>
        <taxon>Tracheophyta</taxon>
        <taxon>Spermatophyta</taxon>
        <taxon>Magnoliopsida</taxon>
        <taxon>eudicotyledons</taxon>
        <taxon>Gunneridae</taxon>
        <taxon>Pentapetalae</taxon>
        <taxon>rosids</taxon>
        <taxon>malvids</taxon>
        <taxon>Myrtales</taxon>
        <taxon>Melastomataceae</taxon>
        <taxon>Melastomatoideae</taxon>
        <taxon>Melastomateae</taxon>
        <taxon>Melastoma</taxon>
    </lineage>
</organism>
<name>A0ACB9NS90_9MYRT</name>